<comment type="caution">
    <text evidence="2">The sequence shown here is derived from an EMBL/GenBank/DDBJ whole genome shotgun (WGS) entry which is preliminary data.</text>
</comment>
<organism evidence="2 3">
    <name type="scientific">Ceratodon purpureus</name>
    <name type="common">Fire moss</name>
    <name type="synonym">Dicranum purpureum</name>
    <dbReference type="NCBI Taxonomy" id="3225"/>
    <lineage>
        <taxon>Eukaryota</taxon>
        <taxon>Viridiplantae</taxon>
        <taxon>Streptophyta</taxon>
        <taxon>Embryophyta</taxon>
        <taxon>Bryophyta</taxon>
        <taxon>Bryophytina</taxon>
        <taxon>Bryopsida</taxon>
        <taxon>Dicranidae</taxon>
        <taxon>Pseudoditrichales</taxon>
        <taxon>Ditrichaceae</taxon>
        <taxon>Ceratodon</taxon>
    </lineage>
</organism>
<evidence type="ECO:0000313" key="3">
    <source>
        <dbReference type="Proteomes" id="UP000822688"/>
    </source>
</evidence>
<proteinExistence type="predicted"/>
<gene>
    <name evidence="2" type="ORF">KC19_7G113800</name>
</gene>
<accession>A0A8T0H7C5</accession>
<dbReference type="EMBL" id="CM026428">
    <property type="protein sequence ID" value="KAG0567140.1"/>
    <property type="molecule type" value="Genomic_DNA"/>
</dbReference>
<keyword evidence="3" id="KW-1185">Reference proteome</keyword>
<dbReference type="AlphaFoldDB" id="A0A8T0H7C5"/>
<sequence length="108" mass="11812">MVIMTSDRPKQHPSSGSITPRAGYLESPYVLFSRLHNGLTANTAKLLTTHPSRKLPTLLPLQHTSLSLLPSFCKTPLIHTKEATTLHGTSLRDEKARWGALEILGSNG</sequence>
<evidence type="ECO:0000256" key="1">
    <source>
        <dbReference type="SAM" id="MobiDB-lite"/>
    </source>
</evidence>
<protein>
    <submittedName>
        <fullName evidence="2">Uncharacterized protein</fullName>
    </submittedName>
</protein>
<name>A0A8T0H7C5_CERPU</name>
<feature type="region of interest" description="Disordered" evidence="1">
    <location>
        <begin position="1"/>
        <end position="20"/>
    </location>
</feature>
<dbReference type="Proteomes" id="UP000822688">
    <property type="component" value="Chromosome 7"/>
</dbReference>
<evidence type="ECO:0000313" key="2">
    <source>
        <dbReference type="EMBL" id="KAG0567140.1"/>
    </source>
</evidence>
<reference evidence="2" key="1">
    <citation type="submission" date="2020-06" db="EMBL/GenBank/DDBJ databases">
        <title>WGS assembly of Ceratodon purpureus strain R40.</title>
        <authorList>
            <person name="Carey S.B."/>
            <person name="Jenkins J."/>
            <person name="Shu S."/>
            <person name="Lovell J.T."/>
            <person name="Sreedasyam A."/>
            <person name="Maumus F."/>
            <person name="Tiley G.P."/>
            <person name="Fernandez-Pozo N."/>
            <person name="Barry K."/>
            <person name="Chen C."/>
            <person name="Wang M."/>
            <person name="Lipzen A."/>
            <person name="Daum C."/>
            <person name="Saski C.A."/>
            <person name="Payton A.C."/>
            <person name="Mcbreen J.C."/>
            <person name="Conrad R.E."/>
            <person name="Kollar L.M."/>
            <person name="Olsson S."/>
            <person name="Huttunen S."/>
            <person name="Landis J.B."/>
            <person name="Wickett N.J."/>
            <person name="Johnson M.G."/>
            <person name="Rensing S.A."/>
            <person name="Grimwood J."/>
            <person name="Schmutz J."/>
            <person name="Mcdaniel S.F."/>
        </authorList>
    </citation>
    <scope>NUCLEOTIDE SEQUENCE</scope>
    <source>
        <strain evidence="2">R40</strain>
    </source>
</reference>